<feature type="non-terminal residue" evidence="5">
    <location>
        <position position="422"/>
    </location>
</feature>
<feature type="compositionally biased region" description="Basic residues" evidence="3">
    <location>
        <begin position="413"/>
        <end position="422"/>
    </location>
</feature>
<dbReference type="GO" id="GO:0003676">
    <property type="term" value="F:nucleic acid binding"/>
    <property type="evidence" value="ECO:0007669"/>
    <property type="project" value="InterPro"/>
</dbReference>
<dbReference type="SUPFAM" id="SSF57756">
    <property type="entry name" value="Retrovirus zinc finger-like domains"/>
    <property type="match status" value="1"/>
</dbReference>
<accession>A0AAD7N0X4</accession>
<feature type="region of interest" description="Disordered" evidence="3">
    <location>
        <begin position="202"/>
        <end position="264"/>
    </location>
</feature>
<feature type="compositionally biased region" description="Low complexity" evidence="3">
    <location>
        <begin position="237"/>
        <end position="259"/>
    </location>
</feature>
<evidence type="ECO:0000256" key="1">
    <source>
        <dbReference type="ARBA" id="ARBA00022664"/>
    </source>
</evidence>
<sequence length="422" mass="48686">DWQLNRKLNLERVPEWDGHGKTAIEYLCDMAELVRLSPQMVVDLGALKFKGRAASWWRTLPTHVRSYLGQSWEFLLHAIQAHFLNANWLQERRREWEEMQFRQHGHEQEWPLDFLQRRELYHVFLYPDEEDGVQVVDHLLQTAPDVWAGTINSERYPDIFSLMAAVRRYCATLMGNWTTAQHLGNLNNYYPCRSNHNAHAADLEETDSADEAEREDVEPSPAVEETNKDAFVASGFRARTPRPSNRPANNSAPRASSSRQDWPQGKTVKGYEFVKRDDIHSERAPANGVCYICSSANHFARDCPHYRKWLSLRDANMLQVDIAFDVEAKDFNEYIAMCAEVYNATTSAYPSETSKVQCELEGILVVDARATGALFAHSRVSVSNRNTRRRERFEKGRAAKGKGKEQARESRIPRRVARFKNK</sequence>
<protein>
    <recommendedName>
        <fullName evidence="4">CCHC-type domain-containing protein</fullName>
    </recommendedName>
</protein>
<gene>
    <name evidence="5" type="ORF">DFH07DRAFT_699284</name>
</gene>
<dbReference type="Proteomes" id="UP001215280">
    <property type="component" value="Unassembled WGS sequence"/>
</dbReference>
<evidence type="ECO:0000256" key="3">
    <source>
        <dbReference type="SAM" id="MobiDB-lite"/>
    </source>
</evidence>
<feature type="domain" description="CCHC-type" evidence="4">
    <location>
        <begin position="290"/>
        <end position="304"/>
    </location>
</feature>
<dbReference type="GO" id="GO:0008270">
    <property type="term" value="F:zinc ion binding"/>
    <property type="evidence" value="ECO:0007669"/>
    <property type="project" value="UniProtKB-KW"/>
</dbReference>
<evidence type="ECO:0000256" key="2">
    <source>
        <dbReference type="PROSITE-ProRule" id="PRU00047"/>
    </source>
</evidence>
<feature type="compositionally biased region" description="Basic and acidic residues" evidence="3">
    <location>
        <begin position="391"/>
        <end position="412"/>
    </location>
</feature>
<keyword evidence="2" id="KW-0862">Zinc</keyword>
<comment type="caution">
    <text evidence="5">The sequence shown here is derived from an EMBL/GenBank/DDBJ whole genome shotgun (WGS) entry which is preliminary data.</text>
</comment>
<keyword evidence="2" id="KW-0479">Metal-binding</keyword>
<feature type="compositionally biased region" description="Acidic residues" evidence="3">
    <location>
        <begin position="203"/>
        <end position="218"/>
    </location>
</feature>
<dbReference type="EMBL" id="JARJLG010000125">
    <property type="protein sequence ID" value="KAJ7740965.1"/>
    <property type="molecule type" value="Genomic_DNA"/>
</dbReference>
<evidence type="ECO:0000313" key="5">
    <source>
        <dbReference type="EMBL" id="KAJ7740965.1"/>
    </source>
</evidence>
<dbReference type="InterPro" id="IPR036875">
    <property type="entry name" value="Znf_CCHC_sf"/>
</dbReference>
<keyword evidence="1" id="KW-0507">mRNA processing</keyword>
<dbReference type="Pfam" id="PF00098">
    <property type="entry name" value="zf-CCHC"/>
    <property type="match status" value="1"/>
</dbReference>
<dbReference type="InterPro" id="IPR001878">
    <property type="entry name" value="Znf_CCHC"/>
</dbReference>
<proteinExistence type="predicted"/>
<keyword evidence="6" id="KW-1185">Reference proteome</keyword>
<organism evidence="5 6">
    <name type="scientific">Mycena maculata</name>
    <dbReference type="NCBI Taxonomy" id="230809"/>
    <lineage>
        <taxon>Eukaryota</taxon>
        <taxon>Fungi</taxon>
        <taxon>Dikarya</taxon>
        <taxon>Basidiomycota</taxon>
        <taxon>Agaricomycotina</taxon>
        <taxon>Agaricomycetes</taxon>
        <taxon>Agaricomycetidae</taxon>
        <taxon>Agaricales</taxon>
        <taxon>Marasmiineae</taxon>
        <taxon>Mycenaceae</taxon>
        <taxon>Mycena</taxon>
    </lineage>
</organism>
<feature type="non-terminal residue" evidence="5">
    <location>
        <position position="1"/>
    </location>
</feature>
<reference evidence="5" key="1">
    <citation type="submission" date="2023-03" db="EMBL/GenBank/DDBJ databases">
        <title>Massive genome expansion in bonnet fungi (Mycena s.s.) driven by repeated elements and novel gene families across ecological guilds.</title>
        <authorList>
            <consortium name="Lawrence Berkeley National Laboratory"/>
            <person name="Harder C.B."/>
            <person name="Miyauchi S."/>
            <person name="Viragh M."/>
            <person name="Kuo A."/>
            <person name="Thoen E."/>
            <person name="Andreopoulos B."/>
            <person name="Lu D."/>
            <person name="Skrede I."/>
            <person name="Drula E."/>
            <person name="Henrissat B."/>
            <person name="Morin E."/>
            <person name="Kohler A."/>
            <person name="Barry K."/>
            <person name="LaButti K."/>
            <person name="Morin E."/>
            <person name="Salamov A."/>
            <person name="Lipzen A."/>
            <person name="Mereny Z."/>
            <person name="Hegedus B."/>
            <person name="Baldrian P."/>
            <person name="Stursova M."/>
            <person name="Weitz H."/>
            <person name="Taylor A."/>
            <person name="Grigoriev I.V."/>
            <person name="Nagy L.G."/>
            <person name="Martin F."/>
            <person name="Kauserud H."/>
        </authorList>
    </citation>
    <scope>NUCLEOTIDE SEQUENCE</scope>
    <source>
        <strain evidence="5">CBHHK188m</strain>
    </source>
</reference>
<dbReference type="GO" id="GO:0006397">
    <property type="term" value="P:mRNA processing"/>
    <property type="evidence" value="ECO:0007669"/>
    <property type="project" value="UniProtKB-KW"/>
</dbReference>
<evidence type="ECO:0000313" key="6">
    <source>
        <dbReference type="Proteomes" id="UP001215280"/>
    </source>
</evidence>
<dbReference type="AlphaFoldDB" id="A0AAD7N0X4"/>
<name>A0AAD7N0X4_9AGAR</name>
<evidence type="ECO:0000259" key="4">
    <source>
        <dbReference type="PROSITE" id="PS50158"/>
    </source>
</evidence>
<keyword evidence="2" id="KW-0863">Zinc-finger</keyword>
<dbReference type="PROSITE" id="PS50158">
    <property type="entry name" value="ZF_CCHC"/>
    <property type="match status" value="1"/>
</dbReference>
<feature type="region of interest" description="Disordered" evidence="3">
    <location>
        <begin position="386"/>
        <end position="422"/>
    </location>
</feature>
<dbReference type="SMART" id="SM00343">
    <property type="entry name" value="ZnF_C2HC"/>
    <property type="match status" value="1"/>
</dbReference>